<accession>A0A367K9E5</accession>
<dbReference type="STRING" id="4846.A0A367K9E5"/>
<keyword evidence="2" id="KW-1185">Reference proteome</keyword>
<evidence type="ECO:0000313" key="2">
    <source>
        <dbReference type="Proteomes" id="UP000253551"/>
    </source>
</evidence>
<dbReference type="EMBL" id="PJQM01002026">
    <property type="protein sequence ID" value="RCH98780.1"/>
    <property type="molecule type" value="Genomic_DNA"/>
</dbReference>
<dbReference type="OrthoDB" id="2266637at2759"/>
<dbReference type="Proteomes" id="UP000253551">
    <property type="component" value="Unassembled WGS sequence"/>
</dbReference>
<evidence type="ECO:0000313" key="1">
    <source>
        <dbReference type="EMBL" id="RCH98780.1"/>
    </source>
</evidence>
<comment type="caution">
    <text evidence="1">The sequence shown here is derived from an EMBL/GenBank/DDBJ whole genome shotgun (WGS) entry which is preliminary data.</text>
</comment>
<gene>
    <name evidence="1" type="ORF">CU098_010422</name>
</gene>
<dbReference type="Gene3D" id="3.30.420.10">
    <property type="entry name" value="Ribonuclease H-like superfamily/Ribonuclease H"/>
    <property type="match status" value="1"/>
</dbReference>
<name>A0A367K9E5_RHIST</name>
<dbReference type="AlphaFoldDB" id="A0A367K9E5"/>
<dbReference type="InterPro" id="IPR036397">
    <property type="entry name" value="RNaseH_sf"/>
</dbReference>
<sequence length="67" mass="7701">MYIASIYSPNAVDPIILEKGYIQQYVSPYSSELNPVEMFWKVLKDRVRRAAETLSSRVTKGSEDVPY</sequence>
<organism evidence="1 2">
    <name type="scientific">Rhizopus stolonifer</name>
    <name type="common">Rhizopus nigricans</name>
    <dbReference type="NCBI Taxonomy" id="4846"/>
    <lineage>
        <taxon>Eukaryota</taxon>
        <taxon>Fungi</taxon>
        <taxon>Fungi incertae sedis</taxon>
        <taxon>Mucoromycota</taxon>
        <taxon>Mucoromycotina</taxon>
        <taxon>Mucoromycetes</taxon>
        <taxon>Mucorales</taxon>
        <taxon>Mucorineae</taxon>
        <taxon>Rhizopodaceae</taxon>
        <taxon>Rhizopus</taxon>
    </lineage>
</organism>
<proteinExistence type="predicted"/>
<protein>
    <submittedName>
        <fullName evidence="1">Uncharacterized protein</fullName>
    </submittedName>
</protein>
<reference evidence="1 2" key="1">
    <citation type="journal article" date="2018" name="G3 (Bethesda)">
        <title>Phylogenetic and Phylogenomic Definition of Rhizopus Species.</title>
        <authorList>
            <person name="Gryganskyi A.P."/>
            <person name="Golan J."/>
            <person name="Dolatabadi S."/>
            <person name="Mondo S."/>
            <person name="Robb S."/>
            <person name="Idnurm A."/>
            <person name="Muszewska A."/>
            <person name="Steczkiewicz K."/>
            <person name="Masonjones S."/>
            <person name="Liao H.L."/>
            <person name="Gajdeczka M.T."/>
            <person name="Anike F."/>
            <person name="Vuek A."/>
            <person name="Anishchenko I.M."/>
            <person name="Voigt K."/>
            <person name="de Hoog G.S."/>
            <person name="Smith M.E."/>
            <person name="Heitman J."/>
            <person name="Vilgalys R."/>
            <person name="Stajich J.E."/>
        </authorList>
    </citation>
    <scope>NUCLEOTIDE SEQUENCE [LARGE SCALE GENOMIC DNA]</scope>
    <source>
        <strain evidence="1 2">LSU 92-RS-03</strain>
    </source>
</reference>
<dbReference type="GO" id="GO:0003676">
    <property type="term" value="F:nucleic acid binding"/>
    <property type="evidence" value="ECO:0007669"/>
    <property type="project" value="InterPro"/>
</dbReference>